<evidence type="ECO:0000256" key="3">
    <source>
        <dbReference type="ARBA" id="ARBA00022989"/>
    </source>
</evidence>
<comment type="subcellular location">
    <subcellularLocation>
        <location evidence="1">Endomembrane system</location>
        <topology evidence="1">Multi-pass membrane protein</topology>
    </subcellularLocation>
</comment>
<keyword evidence="4 5" id="KW-0472">Membrane</keyword>
<dbReference type="Pfam" id="PF02163">
    <property type="entry name" value="Peptidase_M50"/>
    <property type="match status" value="1"/>
</dbReference>
<proteinExistence type="predicted"/>
<accession>A0A7J3MZR0</accession>
<protein>
    <recommendedName>
        <fullName evidence="6">Peptidase M50 domain-containing protein</fullName>
    </recommendedName>
</protein>
<dbReference type="GO" id="GO:0016020">
    <property type="term" value="C:membrane"/>
    <property type="evidence" value="ECO:0007669"/>
    <property type="project" value="InterPro"/>
</dbReference>
<evidence type="ECO:0000313" key="8">
    <source>
        <dbReference type="EMBL" id="HGT99001.1"/>
    </source>
</evidence>
<feature type="transmembrane region" description="Helical" evidence="5">
    <location>
        <begin position="154"/>
        <end position="172"/>
    </location>
</feature>
<feature type="transmembrane region" description="Helical" evidence="5">
    <location>
        <begin position="66"/>
        <end position="85"/>
    </location>
</feature>
<dbReference type="InterPro" id="IPR001193">
    <property type="entry name" value="MBTPS2"/>
</dbReference>
<dbReference type="EMBL" id="DTAU01000138">
    <property type="protein sequence ID" value="HFQ79474.1"/>
    <property type="molecule type" value="Genomic_DNA"/>
</dbReference>
<name>A0A7J3MZR0_9CREN</name>
<reference evidence="8" key="1">
    <citation type="journal article" date="2020" name="mSystems">
        <title>Genome- and Community-Level Interaction Insights into Carbon Utilization and Element Cycling Functions of Hydrothermarchaeota in Hydrothermal Sediment.</title>
        <authorList>
            <person name="Zhou Z."/>
            <person name="Liu Y."/>
            <person name="Xu W."/>
            <person name="Pan J."/>
            <person name="Luo Z.H."/>
            <person name="Li M."/>
        </authorList>
    </citation>
    <scope>NUCLEOTIDE SEQUENCE [LARGE SCALE GENOMIC DNA]</scope>
    <source>
        <strain evidence="7">SpSt-629</strain>
        <strain evidence="8">SpSt-688</strain>
    </source>
</reference>
<dbReference type="GO" id="GO:0031293">
    <property type="term" value="P:membrane protein intracellular domain proteolysis"/>
    <property type="evidence" value="ECO:0007669"/>
    <property type="project" value="TreeGrafter"/>
</dbReference>
<feature type="domain" description="Peptidase M50" evidence="6">
    <location>
        <begin position="127"/>
        <end position="390"/>
    </location>
</feature>
<dbReference type="PANTHER" id="PTHR13325">
    <property type="entry name" value="PROTEASE M50 MEMBRANE-BOUND TRANSCRIPTION FACTOR SITE 2 PROTEASE"/>
    <property type="match status" value="1"/>
</dbReference>
<sequence length="408" mass="45236">MILNNALDILVFFAIFTVVTTLLNVYTRGKQLTLHRLRLQFIVGGVLLFIGKKRTPHFSRPIDRKFHILFVIVTLLGIILFYSVFVPEIVKFVKSFLEYATGTSSIAPQPVMVPVPLLFKFQDIVPYLFIAIGIAVIVHEFMHAFIAIMEGVSIKSWGIGLMFFMPLAFVELDENSFNNSSRRSKINIVSAGIFGNAITTLIIFLILLTINTLTPMIIGIPSTTVAITSINCSICNTSLCPARVANLKPNTIIVAINNISIDSINKFVSVVQELPIGSNISIDICDYNGFCESLNIYLNAHKKDSETIPCIGAVFDSATVFIKNGKLYRLPWFENLVFLLTTILVINFSLFVVNAIPLFITDGALFLKYSIDQSSKFSKIVSMKIIDILNALIIIVATSLSSYILLSG</sequence>
<dbReference type="AlphaFoldDB" id="A0A7J3MZR0"/>
<dbReference type="GO" id="GO:0005737">
    <property type="term" value="C:cytoplasm"/>
    <property type="evidence" value="ECO:0007669"/>
    <property type="project" value="TreeGrafter"/>
</dbReference>
<comment type="caution">
    <text evidence="8">The sequence shown here is derived from an EMBL/GenBank/DDBJ whole genome shotgun (WGS) entry which is preliminary data.</text>
</comment>
<dbReference type="PANTHER" id="PTHR13325:SF3">
    <property type="entry name" value="MEMBRANE-BOUND TRANSCRIPTION FACTOR SITE-2 PROTEASE"/>
    <property type="match status" value="1"/>
</dbReference>
<keyword evidence="2 5" id="KW-0812">Transmembrane</keyword>
<evidence type="ECO:0000256" key="5">
    <source>
        <dbReference type="SAM" id="Phobius"/>
    </source>
</evidence>
<dbReference type="GO" id="GO:0012505">
    <property type="term" value="C:endomembrane system"/>
    <property type="evidence" value="ECO:0007669"/>
    <property type="project" value="UniProtKB-SubCell"/>
</dbReference>
<evidence type="ECO:0000313" key="7">
    <source>
        <dbReference type="EMBL" id="HFQ79474.1"/>
    </source>
</evidence>
<gene>
    <name evidence="7" type="ORF">ENT99_07260</name>
    <name evidence="8" type="ORF">ENU64_06185</name>
</gene>
<dbReference type="EMBL" id="DTDH01000171">
    <property type="protein sequence ID" value="HGT99001.1"/>
    <property type="molecule type" value="Genomic_DNA"/>
</dbReference>
<feature type="transmembrane region" description="Helical" evidence="5">
    <location>
        <begin position="336"/>
        <end position="367"/>
    </location>
</feature>
<evidence type="ECO:0000256" key="4">
    <source>
        <dbReference type="ARBA" id="ARBA00023136"/>
    </source>
</evidence>
<dbReference type="InterPro" id="IPR008915">
    <property type="entry name" value="Peptidase_M50"/>
</dbReference>
<feature type="transmembrane region" description="Helical" evidence="5">
    <location>
        <begin position="127"/>
        <end position="148"/>
    </location>
</feature>
<dbReference type="SUPFAM" id="SSF50156">
    <property type="entry name" value="PDZ domain-like"/>
    <property type="match status" value="1"/>
</dbReference>
<feature type="transmembrane region" description="Helical" evidence="5">
    <location>
        <begin position="193"/>
        <end position="213"/>
    </location>
</feature>
<dbReference type="PRINTS" id="PR01000">
    <property type="entry name" value="SREBPS2PTASE"/>
</dbReference>
<dbReference type="GO" id="GO:0004222">
    <property type="term" value="F:metalloendopeptidase activity"/>
    <property type="evidence" value="ECO:0007669"/>
    <property type="project" value="InterPro"/>
</dbReference>
<dbReference type="InterPro" id="IPR036034">
    <property type="entry name" value="PDZ_sf"/>
</dbReference>
<feature type="transmembrane region" description="Helical" evidence="5">
    <location>
        <begin position="388"/>
        <end position="406"/>
    </location>
</feature>
<evidence type="ECO:0000256" key="2">
    <source>
        <dbReference type="ARBA" id="ARBA00022692"/>
    </source>
</evidence>
<evidence type="ECO:0000259" key="6">
    <source>
        <dbReference type="Pfam" id="PF02163"/>
    </source>
</evidence>
<evidence type="ECO:0000256" key="1">
    <source>
        <dbReference type="ARBA" id="ARBA00004127"/>
    </source>
</evidence>
<keyword evidence="3 5" id="KW-1133">Transmembrane helix</keyword>
<organism evidence="8">
    <name type="scientific">Ignisphaera aggregans</name>
    <dbReference type="NCBI Taxonomy" id="334771"/>
    <lineage>
        <taxon>Archaea</taxon>
        <taxon>Thermoproteota</taxon>
        <taxon>Thermoprotei</taxon>
        <taxon>Desulfurococcales</taxon>
        <taxon>Desulfurococcaceae</taxon>
        <taxon>Ignisphaera</taxon>
    </lineage>
</organism>
<feature type="transmembrane region" description="Helical" evidence="5">
    <location>
        <begin position="6"/>
        <end position="25"/>
    </location>
</feature>